<evidence type="ECO:0000313" key="2">
    <source>
        <dbReference type="EMBL" id="PNW69644.1"/>
    </source>
</evidence>
<dbReference type="EMBL" id="KZ454957">
    <property type="protein sequence ID" value="PNW69644.1"/>
    <property type="molecule type" value="Genomic_DNA"/>
</dbReference>
<dbReference type="OrthoDB" id="545196at2759"/>
<name>A0A2K3CMZ2_CHLRE</name>
<dbReference type="KEGG" id="cre:CHLRE_30g758197v5"/>
<proteinExistence type="predicted"/>
<dbReference type="PANTHER" id="PTHR19446">
    <property type="entry name" value="REVERSE TRANSCRIPTASES"/>
    <property type="match status" value="1"/>
</dbReference>
<dbReference type="Gramene" id="PNW69644">
    <property type="protein sequence ID" value="PNW69644"/>
    <property type="gene ID" value="CHLRE_30g758197v5"/>
</dbReference>
<protein>
    <recommendedName>
        <fullName evidence="4">Reverse transcriptase domain-containing protein</fullName>
    </recommendedName>
</protein>
<sequence length="148" mass="15607">MCVRLAHARGPGGPQAGRADRRGPSPDCWDGDAYDCSSLAGVFCSPAAAEGSTASPPLWVIQLQPLTSFLRRQVEQGALCTPLLPSGEQAPPAAHHADDTTLTARDPAVDGPVLMAAVQLFCRASNARVHPDKSKAMGLGRFAHLFFF</sequence>
<accession>A0A2K3CMZ2</accession>
<dbReference type="GeneID" id="66057345"/>
<reference evidence="2 3" key="1">
    <citation type="journal article" date="2007" name="Science">
        <title>The Chlamydomonas genome reveals the evolution of key animal and plant functions.</title>
        <authorList>
            <person name="Merchant S.S."/>
            <person name="Prochnik S.E."/>
            <person name="Vallon O."/>
            <person name="Harris E.H."/>
            <person name="Karpowicz S.J."/>
            <person name="Witman G.B."/>
            <person name="Terry A."/>
            <person name="Salamov A."/>
            <person name="Fritz-Laylin L.K."/>
            <person name="Marechal-Drouard L."/>
            <person name="Marshall W.F."/>
            <person name="Qu L.H."/>
            <person name="Nelson D.R."/>
            <person name="Sanderfoot A.A."/>
            <person name="Spalding M.H."/>
            <person name="Kapitonov V.V."/>
            <person name="Ren Q."/>
            <person name="Ferris P."/>
            <person name="Lindquist E."/>
            <person name="Shapiro H."/>
            <person name="Lucas S.M."/>
            <person name="Grimwood J."/>
            <person name="Schmutz J."/>
            <person name="Cardol P."/>
            <person name="Cerutti H."/>
            <person name="Chanfreau G."/>
            <person name="Chen C.L."/>
            <person name="Cognat V."/>
            <person name="Croft M.T."/>
            <person name="Dent R."/>
            <person name="Dutcher S."/>
            <person name="Fernandez E."/>
            <person name="Fukuzawa H."/>
            <person name="Gonzalez-Ballester D."/>
            <person name="Gonzalez-Halphen D."/>
            <person name="Hallmann A."/>
            <person name="Hanikenne M."/>
            <person name="Hippler M."/>
            <person name="Inwood W."/>
            <person name="Jabbari K."/>
            <person name="Kalanon M."/>
            <person name="Kuras R."/>
            <person name="Lefebvre P.A."/>
            <person name="Lemaire S.D."/>
            <person name="Lobanov A.V."/>
            <person name="Lohr M."/>
            <person name="Manuell A."/>
            <person name="Meier I."/>
            <person name="Mets L."/>
            <person name="Mittag M."/>
            <person name="Mittelmeier T."/>
            <person name="Moroney J.V."/>
            <person name="Moseley J."/>
            <person name="Napoli C."/>
            <person name="Nedelcu A.M."/>
            <person name="Niyogi K."/>
            <person name="Novoselov S.V."/>
            <person name="Paulsen I.T."/>
            <person name="Pazour G."/>
            <person name="Purton S."/>
            <person name="Ral J.P."/>
            <person name="Riano-Pachon D.M."/>
            <person name="Riekhof W."/>
            <person name="Rymarquis L."/>
            <person name="Schroda M."/>
            <person name="Stern D."/>
            <person name="Umen J."/>
            <person name="Willows R."/>
            <person name="Wilson N."/>
            <person name="Zimmer S.L."/>
            <person name="Allmer J."/>
            <person name="Balk J."/>
            <person name="Bisova K."/>
            <person name="Chen C.J."/>
            <person name="Elias M."/>
            <person name="Gendler K."/>
            <person name="Hauser C."/>
            <person name="Lamb M.R."/>
            <person name="Ledford H."/>
            <person name="Long J.C."/>
            <person name="Minagawa J."/>
            <person name="Page M.D."/>
            <person name="Pan J."/>
            <person name="Pootakham W."/>
            <person name="Roje S."/>
            <person name="Rose A."/>
            <person name="Stahlberg E."/>
            <person name="Terauchi A.M."/>
            <person name="Yang P."/>
            <person name="Ball S."/>
            <person name="Bowler C."/>
            <person name="Dieckmann C.L."/>
            <person name="Gladyshev V.N."/>
            <person name="Green P."/>
            <person name="Jorgensen R."/>
            <person name="Mayfield S."/>
            <person name="Mueller-Roeber B."/>
            <person name="Rajamani S."/>
            <person name="Sayre R.T."/>
            <person name="Brokstein P."/>
            <person name="Dubchak I."/>
            <person name="Goodstein D."/>
            <person name="Hornick L."/>
            <person name="Huang Y.W."/>
            <person name="Jhaveri J."/>
            <person name="Luo Y."/>
            <person name="Martinez D."/>
            <person name="Ngau W.C."/>
            <person name="Otillar B."/>
            <person name="Poliakov A."/>
            <person name="Porter A."/>
            <person name="Szajkowski L."/>
            <person name="Werner G."/>
            <person name="Zhou K."/>
            <person name="Grigoriev I.V."/>
            <person name="Rokhsar D.S."/>
            <person name="Grossman A.R."/>
        </authorList>
    </citation>
    <scope>NUCLEOTIDE SEQUENCE [LARGE SCALE GENOMIC DNA]</scope>
    <source>
        <strain evidence="3">CC-503</strain>
    </source>
</reference>
<evidence type="ECO:0000313" key="3">
    <source>
        <dbReference type="Proteomes" id="UP000006906"/>
    </source>
</evidence>
<dbReference type="InParanoid" id="A0A2K3CMZ2"/>
<evidence type="ECO:0008006" key="4">
    <source>
        <dbReference type="Google" id="ProtNLM"/>
    </source>
</evidence>
<keyword evidence="3" id="KW-1185">Reference proteome</keyword>
<organism evidence="2 3">
    <name type="scientific">Chlamydomonas reinhardtii</name>
    <name type="common">Chlamydomonas smithii</name>
    <dbReference type="NCBI Taxonomy" id="3055"/>
    <lineage>
        <taxon>Eukaryota</taxon>
        <taxon>Viridiplantae</taxon>
        <taxon>Chlorophyta</taxon>
        <taxon>core chlorophytes</taxon>
        <taxon>Chlorophyceae</taxon>
        <taxon>CS clade</taxon>
        <taxon>Chlamydomonadales</taxon>
        <taxon>Chlamydomonadaceae</taxon>
        <taxon>Chlamydomonas</taxon>
    </lineage>
</organism>
<feature type="region of interest" description="Disordered" evidence="1">
    <location>
        <begin position="1"/>
        <end position="24"/>
    </location>
</feature>
<gene>
    <name evidence="2" type="ORF">CHLRE_30g758197v5</name>
</gene>
<dbReference type="RefSeq" id="XP_042914071.1">
    <property type="nucleotide sequence ID" value="XM_043073004.1"/>
</dbReference>
<evidence type="ECO:0000256" key="1">
    <source>
        <dbReference type="SAM" id="MobiDB-lite"/>
    </source>
</evidence>
<dbReference type="AlphaFoldDB" id="A0A2K3CMZ2"/>
<dbReference type="Proteomes" id="UP000006906">
    <property type="component" value="Unassembled WGS sequence"/>
</dbReference>